<evidence type="ECO:0000256" key="3">
    <source>
        <dbReference type="ARBA" id="ARBA00009431"/>
    </source>
</evidence>
<keyword evidence="9 15" id="KW-0378">Hydrolase</keyword>
<reference evidence="17 18" key="1">
    <citation type="submission" date="2017-11" db="EMBL/GenBank/DDBJ databases">
        <authorList>
            <person name="Kracher B."/>
        </authorList>
    </citation>
    <scope>NUCLEOTIDE SEQUENCE [LARGE SCALE GENOMIC DNA]</scope>
    <source>
        <strain evidence="17 18">RACE1</strain>
    </source>
</reference>
<accession>A0A383V3B1</accession>
<comment type="subcellular location">
    <subcellularLocation>
        <location evidence="2">Golgi apparatus</location>
        <location evidence="2">trans-Golgi network membrane</location>
        <topology evidence="2">Single-pass type I membrane protein</topology>
    </subcellularLocation>
</comment>
<organism evidence="17 18">
    <name type="scientific">Blumeria hordei</name>
    <name type="common">Barley powdery mildew</name>
    <name type="synonym">Blumeria graminis f. sp. hordei</name>
    <dbReference type="NCBI Taxonomy" id="2867405"/>
    <lineage>
        <taxon>Eukaryota</taxon>
        <taxon>Fungi</taxon>
        <taxon>Dikarya</taxon>
        <taxon>Ascomycota</taxon>
        <taxon>Pezizomycotina</taxon>
        <taxon>Leotiomycetes</taxon>
        <taxon>Erysiphales</taxon>
        <taxon>Erysiphaceae</taxon>
        <taxon>Blumeria</taxon>
    </lineage>
</organism>
<keyword evidence="10 16" id="KW-1133">Transmembrane helix</keyword>
<evidence type="ECO:0000256" key="16">
    <source>
        <dbReference type="SAM" id="Phobius"/>
    </source>
</evidence>
<comment type="catalytic activity">
    <reaction evidence="1">
        <text>Preferential release of a C-terminal arginine or lysine residue.</text>
        <dbReference type="EC" id="3.4.16.6"/>
    </reaction>
</comment>
<dbReference type="GO" id="GO:0005802">
    <property type="term" value="C:trans-Golgi network"/>
    <property type="evidence" value="ECO:0007669"/>
    <property type="project" value="TreeGrafter"/>
</dbReference>
<evidence type="ECO:0000256" key="12">
    <source>
        <dbReference type="ARBA" id="ARBA00023136"/>
    </source>
</evidence>
<evidence type="ECO:0000256" key="7">
    <source>
        <dbReference type="ARBA" id="ARBA00022703"/>
    </source>
</evidence>
<keyword evidence="8 15" id="KW-0732">Signal</keyword>
<evidence type="ECO:0000256" key="8">
    <source>
        <dbReference type="ARBA" id="ARBA00022729"/>
    </source>
</evidence>
<gene>
    <name evidence="17" type="ORF">BLGHR1_17142</name>
</gene>
<evidence type="ECO:0000256" key="13">
    <source>
        <dbReference type="ARBA" id="ARBA00023180"/>
    </source>
</evidence>
<dbReference type="PRINTS" id="PR00724">
    <property type="entry name" value="CRBOXYPTASEC"/>
</dbReference>
<dbReference type="InterPro" id="IPR029058">
    <property type="entry name" value="AB_hydrolase_fold"/>
</dbReference>
<dbReference type="InterPro" id="IPR018202">
    <property type="entry name" value="Ser_caboxypep_ser_AS"/>
</dbReference>
<evidence type="ECO:0000256" key="6">
    <source>
        <dbReference type="ARBA" id="ARBA00022692"/>
    </source>
</evidence>
<dbReference type="GO" id="GO:0004185">
    <property type="term" value="F:serine-type carboxypeptidase activity"/>
    <property type="evidence" value="ECO:0007669"/>
    <property type="project" value="UniProtKB-UniRule"/>
</dbReference>
<evidence type="ECO:0000256" key="10">
    <source>
        <dbReference type="ARBA" id="ARBA00022989"/>
    </source>
</evidence>
<evidence type="ECO:0000313" key="18">
    <source>
        <dbReference type="Proteomes" id="UP000275772"/>
    </source>
</evidence>
<keyword evidence="5 15" id="KW-0645">Protease</keyword>
<dbReference type="EMBL" id="UNSH01000090">
    <property type="protein sequence ID" value="SZF06338.1"/>
    <property type="molecule type" value="Genomic_DNA"/>
</dbReference>
<evidence type="ECO:0000256" key="2">
    <source>
        <dbReference type="ARBA" id="ARBA00004393"/>
    </source>
</evidence>
<dbReference type="FunFam" id="3.40.50.1820:FF:000121">
    <property type="entry name" value="Carboxypeptidase D"/>
    <property type="match status" value="1"/>
</dbReference>
<feature type="signal peptide" evidence="15">
    <location>
        <begin position="1"/>
        <end position="32"/>
    </location>
</feature>
<feature type="chain" id="PRO_5016485840" description="Carboxypeptidase" evidence="15">
    <location>
        <begin position="33"/>
        <end position="681"/>
    </location>
</feature>
<dbReference type="Pfam" id="PF00450">
    <property type="entry name" value="Peptidase_S10"/>
    <property type="match status" value="1"/>
</dbReference>
<sequence>MWLSSLVPRRKYRIGATCLFSVCLVLVNQGLAEKTAADYFVRSLPGAPPGPLLKMHAGHVEISPEHHGNLFFWLYQNRHIANKQRLLNGGPGCSSEDGALMEIGPYRVRNDQNGQRLEYNDGSWDEFSNLMFVDNPFGTGYSYIDSDSYVHSLPEMADQFVIFLEKWFKIFPQYELDDLYLAGESYAGQHVPYIARAILDRNKKNAQKWELKGMLIGNGWIAPEEQYKAYLSFAYERGLVQRDSDVAKRIESQQAICMKELNQAGGKDRVSIKQCEDILQEILRETQTPGTDGKQQCMNMYDVRLKDSFPSCGMNWPPDLVDVTTYLRRKDVVDALNIDSQKQTGWKECNGAVGTAFRSLESKPSLSLLPDLIAEVPIVLFSGAEDLICNHIGTEELISNMQWNGGKGFELSQGTWAPRRDWEFEGQPAGFWQEARNLTYVLFYNSSHMVPFDYARRTRDMLDRFMGVDISSIGGTPTNSRIDGEKGLETSVGGHPNSTAAQEAEYTRLEAAKWSAYYKSGETVLVIVIIAAGAWGYCIWRDRRKRAGYKGIFGDDTPMALGGARRSIQPEEIGGVNKRARRPRRDVEAVGFDESELDELHFEPTESTIRDRYSIGGDSDDEDEKIYDGLVNAKGKQRLKMGRSLSLTMGLDHLKNCYKPRNGSYRNSPTSINLREQFGVG</sequence>
<dbReference type="PANTHER" id="PTHR11802">
    <property type="entry name" value="SERINE PROTEASE FAMILY S10 SERINE CARBOXYPEPTIDASE"/>
    <property type="match status" value="1"/>
</dbReference>
<keyword evidence="11" id="KW-0333">Golgi apparatus</keyword>
<dbReference type="GO" id="GO:0006915">
    <property type="term" value="P:apoptotic process"/>
    <property type="evidence" value="ECO:0007669"/>
    <property type="project" value="UniProtKB-KW"/>
</dbReference>
<evidence type="ECO:0000256" key="15">
    <source>
        <dbReference type="RuleBase" id="RU361156"/>
    </source>
</evidence>
<dbReference type="PANTHER" id="PTHR11802:SF190">
    <property type="entry name" value="PHEROMONE-PROCESSING CARBOXYPEPTIDASE KEX1"/>
    <property type="match status" value="1"/>
</dbReference>
<evidence type="ECO:0000256" key="5">
    <source>
        <dbReference type="ARBA" id="ARBA00022670"/>
    </source>
</evidence>
<evidence type="ECO:0000256" key="14">
    <source>
        <dbReference type="ARBA" id="ARBA00037042"/>
    </source>
</evidence>
<proteinExistence type="inferred from homology"/>
<keyword evidence="4 15" id="KW-0121">Carboxypeptidase</keyword>
<dbReference type="Proteomes" id="UP000275772">
    <property type="component" value="Unassembled WGS sequence"/>
</dbReference>
<protein>
    <recommendedName>
        <fullName evidence="15">Carboxypeptidase</fullName>
        <ecNumber evidence="15">3.4.16.-</ecNumber>
    </recommendedName>
</protein>
<dbReference type="EC" id="3.4.16.-" evidence="15"/>
<dbReference type="GO" id="GO:0006508">
    <property type="term" value="P:proteolysis"/>
    <property type="evidence" value="ECO:0007669"/>
    <property type="project" value="UniProtKB-KW"/>
</dbReference>
<dbReference type="VEuPathDB" id="FungiDB:BLGHR1_17142"/>
<feature type="transmembrane region" description="Helical" evidence="16">
    <location>
        <begin position="523"/>
        <end position="540"/>
    </location>
</feature>
<dbReference type="AlphaFoldDB" id="A0A383V3B1"/>
<evidence type="ECO:0000256" key="1">
    <source>
        <dbReference type="ARBA" id="ARBA00001003"/>
    </source>
</evidence>
<dbReference type="Gene3D" id="3.40.50.1820">
    <property type="entry name" value="alpha/beta hydrolase"/>
    <property type="match status" value="1"/>
</dbReference>
<dbReference type="SUPFAM" id="SSF53474">
    <property type="entry name" value="alpha/beta-Hydrolases"/>
    <property type="match status" value="1"/>
</dbReference>
<name>A0A383V3B1_BLUHO</name>
<comment type="similarity">
    <text evidence="3 15">Belongs to the peptidase S10 family.</text>
</comment>
<dbReference type="InterPro" id="IPR001563">
    <property type="entry name" value="Peptidase_S10"/>
</dbReference>
<keyword evidence="7" id="KW-0053">Apoptosis</keyword>
<evidence type="ECO:0000256" key="11">
    <source>
        <dbReference type="ARBA" id="ARBA00023034"/>
    </source>
</evidence>
<dbReference type="PROSITE" id="PS00131">
    <property type="entry name" value="CARBOXYPEPT_SER_SER"/>
    <property type="match status" value="1"/>
</dbReference>
<keyword evidence="12 16" id="KW-0472">Membrane</keyword>
<comment type="function">
    <text evidence="14">Protease with a carboxypeptidase B-like function involved in the C-terminal processing of the lysine and arginine residues from protein precursors. Promotes cell fusion and is involved in the programmed cell death.</text>
</comment>
<evidence type="ECO:0000256" key="9">
    <source>
        <dbReference type="ARBA" id="ARBA00022801"/>
    </source>
</evidence>
<keyword evidence="6 16" id="KW-0812">Transmembrane</keyword>
<keyword evidence="13" id="KW-0325">Glycoprotein</keyword>
<evidence type="ECO:0000313" key="17">
    <source>
        <dbReference type="EMBL" id="SZF06338.1"/>
    </source>
</evidence>
<evidence type="ECO:0000256" key="4">
    <source>
        <dbReference type="ARBA" id="ARBA00022645"/>
    </source>
</evidence>